<dbReference type="FunFam" id="1.25.10.10:FF:000105">
    <property type="entry name" value="Exportin for tRNA"/>
    <property type="match status" value="1"/>
</dbReference>
<evidence type="ECO:0000256" key="8">
    <source>
        <dbReference type="ARBA" id="ARBA00029784"/>
    </source>
</evidence>
<evidence type="ECO:0000256" key="7">
    <source>
        <dbReference type="ARBA" id="ARBA00023242"/>
    </source>
</evidence>
<dbReference type="InterPro" id="IPR013598">
    <property type="entry name" value="Exportin-1/Importin-b-like"/>
</dbReference>
<dbReference type="OrthoDB" id="26399at2759"/>
<comment type="similarity">
    <text evidence="10">Belongs to the exportin family.</text>
</comment>
<reference evidence="13" key="2">
    <citation type="submission" date="2021-01" db="UniProtKB">
        <authorList>
            <consortium name="EnsemblMetazoa"/>
        </authorList>
    </citation>
    <scope>IDENTIFICATION</scope>
</reference>
<accession>A0A7M7REW7</accession>
<dbReference type="GO" id="GO:0000049">
    <property type="term" value="F:tRNA binding"/>
    <property type="evidence" value="ECO:0000318"/>
    <property type="project" value="GO_Central"/>
</dbReference>
<keyword evidence="14" id="KW-1185">Reference proteome</keyword>
<comment type="subcellular location">
    <subcellularLocation>
        <location evidence="1 10">Cytoplasm</location>
    </subcellularLocation>
    <subcellularLocation>
        <location evidence="10">Nucleus</location>
    </subcellularLocation>
    <text evidence="10">Shuttles between the nucleus and the cytoplasm.</text>
</comment>
<dbReference type="OMA" id="CALIDCH"/>
<dbReference type="GO" id="GO:0005737">
    <property type="term" value="C:cytoplasm"/>
    <property type="evidence" value="ECO:0000318"/>
    <property type="project" value="GO_Central"/>
</dbReference>
<dbReference type="Pfam" id="PF19282">
    <property type="entry name" value="Exportin-T"/>
    <property type="match status" value="1"/>
</dbReference>
<dbReference type="InterPro" id="IPR045546">
    <property type="entry name" value="Exportin-T_C"/>
</dbReference>
<dbReference type="AlphaFoldDB" id="A0A7M7REW7"/>
<dbReference type="InterPro" id="IPR011989">
    <property type="entry name" value="ARM-like"/>
</dbReference>
<dbReference type="PANTHER" id="PTHR15952">
    <property type="entry name" value="EXPORTIN-T/LOS1"/>
    <property type="match status" value="1"/>
</dbReference>
<reference evidence="14" key="1">
    <citation type="submission" date="2015-02" db="EMBL/GenBank/DDBJ databases">
        <title>Genome sequencing for Strongylocentrotus purpuratus.</title>
        <authorList>
            <person name="Murali S."/>
            <person name="Liu Y."/>
            <person name="Vee V."/>
            <person name="English A."/>
            <person name="Wang M."/>
            <person name="Skinner E."/>
            <person name="Han Y."/>
            <person name="Muzny D.M."/>
            <person name="Worley K.C."/>
            <person name="Gibbs R.A."/>
        </authorList>
    </citation>
    <scope>NUCLEOTIDE SEQUENCE</scope>
</reference>
<evidence type="ECO:0000256" key="3">
    <source>
        <dbReference type="ARBA" id="ARBA00022448"/>
    </source>
</evidence>
<proteinExistence type="inferred from homology"/>
<evidence type="ECO:0000256" key="1">
    <source>
        <dbReference type="ARBA" id="ARBA00004496"/>
    </source>
</evidence>
<feature type="domain" description="Exportin-T C-terminal" evidence="12">
    <location>
        <begin position="323"/>
        <end position="962"/>
    </location>
</feature>
<dbReference type="FunCoup" id="A0A7M7REW7">
    <property type="interactions" value="1739"/>
</dbReference>
<keyword evidence="4 10" id="KW-0963">Cytoplasm</keyword>
<dbReference type="EnsemblMetazoa" id="XM_781199">
    <property type="protein sequence ID" value="XP_786292"/>
    <property type="gene ID" value="LOC581185"/>
</dbReference>
<dbReference type="SUPFAM" id="SSF48371">
    <property type="entry name" value="ARM repeat"/>
    <property type="match status" value="1"/>
</dbReference>
<evidence type="ECO:0000313" key="14">
    <source>
        <dbReference type="Proteomes" id="UP000007110"/>
    </source>
</evidence>
<evidence type="ECO:0000256" key="9">
    <source>
        <dbReference type="ARBA" id="ARBA00032199"/>
    </source>
</evidence>
<sequence length="969" mass="110758">MNEQALEGLGSFATAEDRNRALAYFEQLKQSDNGWKLCAEAITQGVYENDHIKFFCFQVLEHFVNERYVTADPADQQLLKQTLMTWLHMQTMATQEEKSFVRNKAAQLFSLMFINDYPHRWPTFFSDLLQMLQVGEAAIDMYLRVLLAIDTEVVDREIIHTQEETLRNNQLKDDMRERCIQDLVNSWFQILKNYESSNPELACLCLEVVGVYVSWIDISLIANERFVGLLLHHLSIDVLRESACDCFHEIIEKGMDPVAKTELVESVTKVLQDSGVIPPSGEEDIDFVAKLSKLTNGIGCNLISSWQKLVKSKNSVGALNTLQAIDSKLPLLFMFLGHEDDDISLAVSEFARDYIGILKQIGTLNESQIANAQRLLLILLDKFRYDETYNFDAQGEDEIMFIDYRRQLKVLFDNLAQLNQDMVLSSVHSVVMETLGHWRSKKFTDVELAVRLLYLLGEAIPAKEGNHFVGDSARTEPIKEMMRMLVSSGVVGHSHWAVTLQVYETVVRYERFFNHEPQHIPDILVTFLDDRGLRHRHPTVRSRSAYLFTRFIKSLKHHLSNFTEEILKRIQDLLIIVLPENGHPPLLTTDDQLFLYEVAGVIITCSAVGPEKKQILLRNVLAPIIDKFNTLYPKLCSETDEQRQVLFAEIIAHAIACTSRTSKAFHSQLTIKQCGIETCYTDALDVFLRALDVPHQLGIVHASVRQYLHRMVVCLEEDVLPYVPVAVEHLLKKSEARDLHKFMPLINQIISKFKKTIIRFLQAVFMPIVRTIDTVLKQPAEEADTQATIDKQTLRRCYFQFLQCIAMNDCLEVISHQEQPCFEEVLLSVVRATIEEPDPVMIKTCFNILKRLIESWGGNGGMPLFRDFIYKYVIPACFLAPLQKTFDLTDAQTVMALAEASTVLKSIYTKDGLNLIQFLQTECFLSLPVHVDTDSAQAFCQALQEMDGKNFKGFCKMFFESAKKSVIAS</sequence>
<dbReference type="GO" id="GO:0005643">
    <property type="term" value="C:nuclear pore"/>
    <property type="evidence" value="ECO:0000318"/>
    <property type="project" value="GO_Central"/>
</dbReference>
<comment type="function">
    <text evidence="10">tRNA nucleus export receptor which facilitates tRNA translocation across the nuclear pore complex.</text>
</comment>
<dbReference type="CTD" id="11260"/>
<evidence type="ECO:0000256" key="6">
    <source>
        <dbReference type="ARBA" id="ARBA00022884"/>
    </source>
</evidence>
<name>A0A7M7REW7_STRPU</name>
<keyword evidence="6 10" id="KW-0694">RNA-binding</keyword>
<evidence type="ECO:0000313" key="13">
    <source>
        <dbReference type="EnsemblMetazoa" id="XP_786292"/>
    </source>
</evidence>
<dbReference type="Pfam" id="PF08389">
    <property type="entry name" value="Xpo1"/>
    <property type="match status" value="1"/>
</dbReference>
<organism evidence="13 14">
    <name type="scientific">Strongylocentrotus purpuratus</name>
    <name type="common">Purple sea urchin</name>
    <dbReference type="NCBI Taxonomy" id="7668"/>
    <lineage>
        <taxon>Eukaryota</taxon>
        <taxon>Metazoa</taxon>
        <taxon>Echinodermata</taxon>
        <taxon>Eleutherozoa</taxon>
        <taxon>Echinozoa</taxon>
        <taxon>Echinoidea</taxon>
        <taxon>Euechinoidea</taxon>
        <taxon>Echinacea</taxon>
        <taxon>Camarodonta</taxon>
        <taxon>Echinidea</taxon>
        <taxon>Strongylocentrotidae</taxon>
        <taxon>Strongylocentrotus</taxon>
    </lineage>
</organism>
<evidence type="ECO:0000259" key="12">
    <source>
        <dbReference type="Pfam" id="PF19282"/>
    </source>
</evidence>
<dbReference type="GO" id="GO:0031267">
    <property type="term" value="F:small GTPase binding"/>
    <property type="evidence" value="ECO:0007669"/>
    <property type="project" value="InterPro"/>
</dbReference>
<evidence type="ECO:0000256" key="4">
    <source>
        <dbReference type="ARBA" id="ARBA00022490"/>
    </source>
</evidence>
<dbReference type="Gene3D" id="1.25.10.10">
    <property type="entry name" value="Leucine-rich Repeat Variant"/>
    <property type="match status" value="1"/>
</dbReference>
<dbReference type="GO" id="GO:0016363">
    <property type="term" value="C:nuclear matrix"/>
    <property type="evidence" value="ECO:0000318"/>
    <property type="project" value="GO_Central"/>
</dbReference>
<evidence type="ECO:0000259" key="11">
    <source>
        <dbReference type="Pfam" id="PF08389"/>
    </source>
</evidence>
<evidence type="ECO:0000256" key="5">
    <source>
        <dbReference type="ARBA" id="ARBA00022555"/>
    </source>
</evidence>
<protein>
    <recommendedName>
        <fullName evidence="2 10">Exportin-T</fullName>
    </recommendedName>
    <alternativeName>
        <fullName evidence="8 10">Exportin(tRNA)</fullName>
    </alternativeName>
    <alternativeName>
        <fullName evidence="9 10">tRNA exportin</fullName>
    </alternativeName>
</protein>
<dbReference type="InParanoid" id="A0A7M7REW7"/>
<dbReference type="Proteomes" id="UP000007110">
    <property type="component" value="Unassembled WGS sequence"/>
</dbReference>
<dbReference type="GeneID" id="581185"/>
<evidence type="ECO:0000256" key="10">
    <source>
        <dbReference type="RuleBase" id="RU366037"/>
    </source>
</evidence>
<dbReference type="KEGG" id="spu:581185"/>
<keyword evidence="7 10" id="KW-0539">Nucleus</keyword>
<dbReference type="InterPro" id="IPR016024">
    <property type="entry name" value="ARM-type_fold"/>
</dbReference>
<keyword evidence="3 10" id="KW-0813">Transport</keyword>
<dbReference type="GO" id="GO:0071528">
    <property type="term" value="P:tRNA re-export from nucleus"/>
    <property type="evidence" value="ECO:0000318"/>
    <property type="project" value="GO_Central"/>
</dbReference>
<evidence type="ECO:0000256" key="2">
    <source>
        <dbReference type="ARBA" id="ARBA00018928"/>
    </source>
</evidence>
<dbReference type="RefSeq" id="XP_786292.3">
    <property type="nucleotide sequence ID" value="XM_781199.5"/>
</dbReference>
<feature type="domain" description="Exportin-1/Importin-beta-like" evidence="11">
    <location>
        <begin position="99"/>
        <end position="247"/>
    </location>
</feature>
<dbReference type="PANTHER" id="PTHR15952:SF11">
    <property type="entry name" value="EXPORTIN-T"/>
    <property type="match status" value="1"/>
</dbReference>
<keyword evidence="5 10" id="KW-0820">tRNA-binding</keyword>
<dbReference type="InterPro" id="IPR040017">
    <property type="entry name" value="XPOT"/>
</dbReference>